<proteinExistence type="predicted"/>
<protein>
    <submittedName>
        <fullName evidence="1">Uncharacterized protein</fullName>
    </submittedName>
</protein>
<name>A0A256GCN9_9HYPH</name>
<dbReference type="AlphaFoldDB" id="A0A256GCN9"/>
<sequence length="182" mass="20117">MANKAPNMTRNNKDQKGAEYFTRALRLPEKPRQLVDAGQAYEATRNARSLAARELSDMRMTRSNAELGVTVQSIPTQAQIDDAADNLAELVNQDTETSGTFNALNREYVQTANQALQPVYQDYAVAVLEAVERLDILLKVGEDFHRDAVRAGVSPDHPAICGSKGQRGLVDNSLKLARSWCR</sequence>
<organism evidence="1 2">
    <name type="scientific">Brucella lupini</name>
    <dbReference type="NCBI Taxonomy" id="255457"/>
    <lineage>
        <taxon>Bacteria</taxon>
        <taxon>Pseudomonadati</taxon>
        <taxon>Pseudomonadota</taxon>
        <taxon>Alphaproteobacteria</taxon>
        <taxon>Hyphomicrobiales</taxon>
        <taxon>Brucellaceae</taxon>
        <taxon>Brucella/Ochrobactrum group</taxon>
        <taxon>Brucella</taxon>
    </lineage>
</organism>
<dbReference type="EMBL" id="NNRN01000062">
    <property type="protein sequence ID" value="OYR24686.1"/>
    <property type="molecule type" value="Genomic_DNA"/>
</dbReference>
<accession>A0A256GCN9</accession>
<comment type="caution">
    <text evidence="1">The sequence shown here is derived from an EMBL/GenBank/DDBJ whole genome shotgun (WGS) entry which is preliminary data.</text>
</comment>
<dbReference type="Proteomes" id="UP000216363">
    <property type="component" value="Unassembled WGS sequence"/>
</dbReference>
<evidence type="ECO:0000313" key="1">
    <source>
        <dbReference type="EMBL" id="OYR24686.1"/>
    </source>
</evidence>
<evidence type="ECO:0000313" key="2">
    <source>
        <dbReference type="Proteomes" id="UP000216363"/>
    </source>
</evidence>
<gene>
    <name evidence="1" type="ORF">CES86_4975</name>
</gene>
<reference evidence="1 2" key="1">
    <citation type="submission" date="2017-07" db="EMBL/GenBank/DDBJ databases">
        <title>Draft genome of Ochrobactrum lupini type strain LUP21.</title>
        <authorList>
            <person name="Krzyzanowska D.M."/>
            <person name="Jafra S."/>
        </authorList>
    </citation>
    <scope>NUCLEOTIDE SEQUENCE [LARGE SCALE GENOMIC DNA]</scope>
    <source>
        <strain evidence="1 2">LUP21</strain>
    </source>
</reference>